<reference evidence="1 2" key="1">
    <citation type="journal article" date="2015" name="Appl. Environ. Microbiol.">
        <title>The Enterobacterium Trabulsiella odontotermitis Presents Novel Adaptations Related to Its Association with Fungus-Growing Termites.</title>
        <authorList>
            <person name="Sapountzis P."/>
            <person name="Gruntjes T."/>
            <person name="Otani S."/>
            <person name="Estevez J."/>
            <person name="da Costa R.R."/>
            <person name="Plunkett G.3rd."/>
            <person name="Perna N.T."/>
            <person name="Poulsen M."/>
        </authorList>
    </citation>
    <scope>NUCLEOTIDE SEQUENCE [LARGE SCALE GENOMIC DNA]</scope>
    <source>
        <strain evidence="1 2">12</strain>
    </source>
</reference>
<gene>
    <name evidence="1" type="ORF">GM31_04165</name>
</gene>
<dbReference type="RefSeq" id="WP_046669767.1">
    <property type="nucleotide sequence ID" value="NZ_JNGI01000014.1"/>
</dbReference>
<dbReference type="PATRIC" id="fig|379893.4.peg.853"/>
<accession>A0A0L0H3P7</accession>
<protein>
    <submittedName>
        <fullName evidence="1">Phage polarity suppression family protein</fullName>
    </submittedName>
</protein>
<dbReference type="Proteomes" id="UP000037393">
    <property type="component" value="Unassembled WGS sequence"/>
</dbReference>
<dbReference type="InterPro" id="IPR010006">
    <property type="entry name" value="Phage_P4_Psu"/>
</dbReference>
<sequence>MNTTITPQEALQHYREASQSWLSLRNEQSTAQLRLQALLLSADKPANYAWQVETLREKLEVLEWQISCAANDSLYAQRSVVDACVDNALSDFMANSGKELTSALAPYLNGPVGLDAAARTLRSALAHHAELSAPELLESCRDILDESGLSPDASMRMDASRRFTPAKHKTFQDRLKRLKLAEEAYGFTVS</sequence>
<organism evidence="1 2">
    <name type="scientific">Trabulsiella odontotermitis</name>
    <dbReference type="NCBI Taxonomy" id="379893"/>
    <lineage>
        <taxon>Bacteria</taxon>
        <taxon>Pseudomonadati</taxon>
        <taxon>Pseudomonadota</taxon>
        <taxon>Gammaproteobacteria</taxon>
        <taxon>Enterobacterales</taxon>
        <taxon>Enterobacteriaceae</taxon>
        <taxon>Trabulsiella</taxon>
    </lineage>
</organism>
<name>A0A0L0H3P7_9ENTR</name>
<keyword evidence="2" id="KW-1185">Reference proteome</keyword>
<dbReference type="AlphaFoldDB" id="A0A0L0H3P7"/>
<proteinExistence type="predicted"/>
<dbReference type="EMBL" id="JNGI01000014">
    <property type="protein sequence ID" value="KNC95383.1"/>
    <property type="molecule type" value="Genomic_DNA"/>
</dbReference>
<dbReference type="Pfam" id="PF07455">
    <property type="entry name" value="Psu"/>
    <property type="match status" value="1"/>
</dbReference>
<evidence type="ECO:0000313" key="1">
    <source>
        <dbReference type="EMBL" id="KNC95383.1"/>
    </source>
</evidence>
<comment type="caution">
    <text evidence="1">The sequence shown here is derived from an EMBL/GenBank/DDBJ whole genome shotgun (WGS) entry which is preliminary data.</text>
</comment>
<dbReference type="Gene3D" id="1.20.58.1090">
    <property type="entry name" value="Phage polarity suppression protein monomer"/>
    <property type="match status" value="1"/>
</dbReference>
<evidence type="ECO:0000313" key="2">
    <source>
        <dbReference type="Proteomes" id="UP000037393"/>
    </source>
</evidence>
<dbReference type="OrthoDB" id="6539942at2"/>